<protein>
    <submittedName>
        <fullName evidence="2">Uncharacterized protein</fullName>
    </submittedName>
</protein>
<gene>
    <name evidence="2" type="ORF">HJG59_008808</name>
</gene>
<dbReference type="EMBL" id="JACASF010000014">
    <property type="protein sequence ID" value="KAF6433727.1"/>
    <property type="molecule type" value="Genomic_DNA"/>
</dbReference>
<keyword evidence="3" id="KW-1185">Reference proteome</keyword>
<dbReference type="InParanoid" id="A0A7J8EDZ6"/>
<organism evidence="2 3">
    <name type="scientific">Molossus molossus</name>
    <name type="common">Pallas' mastiff bat</name>
    <name type="synonym">Vespertilio molossus</name>
    <dbReference type="NCBI Taxonomy" id="27622"/>
    <lineage>
        <taxon>Eukaryota</taxon>
        <taxon>Metazoa</taxon>
        <taxon>Chordata</taxon>
        <taxon>Craniata</taxon>
        <taxon>Vertebrata</taxon>
        <taxon>Euteleostomi</taxon>
        <taxon>Mammalia</taxon>
        <taxon>Eutheria</taxon>
        <taxon>Laurasiatheria</taxon>
        <taxon>Chiroptera</taxon>
        <taxon>Yangochiroptera</taxon>
        <taxon>Molossidae</taxon>
        <taxon>Molossus</taxon>
    </lineage>
</organism>
<comment type="caution">
    <text evidence="2">The sequence shown here is derived from an EMBL/GenBank/DDBJ whole genome shotgun (WGS) entry which is preliminary data.</text>
</comment>
<name>A0A7J8EDZ6_MOLMO</name>
<sequence>MCDLGPRMSTVTPRPWISTHPALNTVTCQSVRETDGTGRLLRSRRQGHPQHTGIAGREGPARPPLPRVVTASCGWRAWALAPRGRGGTRTRAGSWQRAPTVLWVPHARVTAVISPSPCDPGQRQRFEHPFHG</sequence>
<evidence type="ECO:0000256" key="1">
    <source>
        <dbReference type="SAM" id="MobiDB-lite"/>
    </source>
</evidence>
<accession>A0A7J8EDZ6</accession>
<feature type="region of interest" description="Disordered" evidence="1">
    <location>
        <begin position="31"/>
        <end position="64"/>
    </location>
</feature>
<evidence type="ECO:0000313" key="3">
    <source>
        <dbReference type="Proteomes" id="UP000550707"/>
    </source>
</evidence>
<reference evidence="2 3" key="1">
    <citation type="journal article" date="2020" name="Nature">
        <title>Six reference-quality genomes reveal evolution of bat adaptations.</title>
        <authorList>
            <person name="Jebb D."/>
            <person name="Huang Z."/>
            <person name="Pippel M."/>
            <person name="Hughes G.M."/>
            <person name="Lavrichenko K."/>
            <person name="Devanna P."/>
            <person name="Winkler S."/>
            <person name="Jermiin L.S."/>
            <person name="Skirmuntt E.C."/>
            <person name="Katzourakis A."/>
            <person name="Burkitt-Gray L."/>
            <person name="Ray D.A."/>
            <person name="Sullivan K.A.M."/>
            <person name="Roscito J.G."/>
            <person name="Kirilenko B.M."/>
            <person name="Davalos L.M."/>
            <person name="Corthals A.P."/>
            <person name="Power M.L."/>
            <person name="Jones G."/>
            <person name="Ransome R.D."/>
            <person name="Dechmann D.K.N."/>
            <person name="Locatelli A.G."/>
            <person name="Puechmaille S.J."/>
            <person name="Fedrigo O."/>
            <person name="Jarvis E.D."/>
            <person name="Hiller M."/>
            <person name="Vernes S.C."/>
            <person name="Myers E.W."/>
            <person name="Teeling E.C."/>
        </authorList>
    </citation>
    <scope>NUCLEOTIDE SEQUENCE [LARGE SCALE GENOMIC DNA]</scope>
    <source>
        <strain evidence="2">MMolMol1</strain>
        <tissue evidence="2">Muscle</tissue>
    </source>
</reference>
<dbReference type="Proteomes" id="UP000550707">
    <property type="component" value="Unassembled WGS sequence"/>
</dbReference>
<proteinExistence type="predicted"/>
<dbReference type="AlphaFoldDB" id="A0A7J8EDZ6"/>
<evidence type="ECO:0000313" key="2">
    <source>
        <dbReference type="EMBL" id="KAF6433727.1"/>
    </source>
</evidence>